<dbReference type="InterPro" id="IPR036937">
    <property type="entry name" value="Adhesion_dom_fimbrial_sf"/>
</dbReference>
<reference evidence="3 4" key="1">
    <citation type="submission" date="2018-07" db="EMBL/GenBank/DDBJ databases">
        <title>Genomic Encyclopedia of Type Strains, Phase IV (KMG-IV): sequencing the most valuable type-strain genomes for metagenomic binning, comparative biology and taxonomic classification.</title>
        <authorList>
            <person name="Goeker M."/>
        </authorList>
    </citation>
    <scope>NUCLEOTIDE SEQUENCE [LARGE SCALE GENOMIC DNA]</scope>
    <source>
        <strain evidence="3 4">DSM 103736</strain>
    </source>
</reference>
<feature type="domain" description="Fimbrial-type adhesion" evidence="2">
    <location>
        <begin position="44"/>
        <end position="194"/>
    </location>
</feature>
<dbReference type="EMBL" id="QRAP01000002">
    <property type="protein sequence ID" value="RDK96054.1"/>
    <property type="molecule type" value="Genomic_DNA"/>
</dbReference>
<dbReference type="PANTHER" id="PTHR33420">
    <property type="entry name" value="FIMBRIAL SUBUNIT ELFA-RELATED"/>
    <property type="match status" value="1"/>
</dbReference>
<dbReference type="SUPFAM" id="SSF49401">
    <property type="entry name" value="Bacterial adhesins"/>
    <property type="match status" value="1"/>
</dbReference>
<dbReference type="InterPro" id="IPR008966">
    <property type="entry name" value="Adhesion_dom_sf"/>
</dbReference>
<dbReference type="RefSeq" id="WP_115457773.1">
    <property type="nucleotide sequence ID" value="NZ_QRAP01000002.1"/>
</dbReference>
<gene>
    <name evidence="3" type="ORF">C8D90_102541</name>
</gene>
<dbReference type="Pfam" id="PF00419">
    <property type="entry name" value="Fimbrial"/>
    <property type="match status" value="1"/>
</dbReference>
<dbReference type="InterPro" id="IPR050263">
    <property type="entry name" value="Bact_Fimbrial_Adh_Pro"/>
</dbReference>
<dbReference type="InterPro" id="IPR000259">
    <property type="entry name" value="Adhesion_dom_fimbrial"/>
</dbReference>
<dbReference type="OrthoDB" id="7030999at2"/>
<evidence type="ECO:0000259" key="2">
    <source>
        <dbReference type="Pfam" id="PF00419"/>
    </source>
</evidence>
<accession>A0A370R2C1</accession>
<keyword evidence="4" id="KW-1185">Reference proteome</keyword>
<keyword evidence="1" id="KW-0732">Signal</keyword>
<dbReference type="Proteomes" id="UP000254848">
    <property type="component" value="Unassembled WGS sequence"/>
</dbReference>
<protein>
    <submittedName>
        <fullName evidence="3">Major type 1 subunit fimbrin (Pilin)</fullName>
    </submittedName>
</protein>
<dbReference type="GO" id="GO:0043709">
    <property type="term" value="P:cell adhesion involved in single-species biofilm formation"/>
    <property type="evidence" value="ECO:0007669"/>
    <property type="project" value="TreeGrafter"/>
</dbReference>
<proteinExistence type="predicted"/>
<name>A0A370R2C1_9GAMM</name>
<evidence type="ECO:0000313" key="4">
    <source>
        <dbReference type="Proteomes" id="UP000254848"/>
    </source>
</evidence>
<evidence type="ECO:0000256" key="1">
    <source>
        <dbReference type="SAM" id="SignalP"/>
    </source>
</evidence>
<feature type="signal peptide" evidence="1">
    <location>
        <begin position="1"/>
        <end position="31"/>
    </location>
</feature>
<sequence length="195" mass="20437">MSSLIKKVISANFIAAPLCAFGILLSQAALATCSNTDCSIDVFFKGVYTDETCNISINGASANETVTLPTLSTATLKKDGTEAGSKLFDITLKDCPVSRTVTLFFNSDFSSADSATGNLINSVGSDHSQNAQVRLRKEDGALIKIDDATTGQDYVISPTGDAVTHHYTASYYAKGDSAVTAGKVRAAAGVELVYK</sequence>
<dbReference type="GO" id="GO:0009289">
    <property type="term" value="C:pilus"/>
    <property type="evidence" value="ECO:0007669"/>
    <property type="project" value="InterPro"/>
</dbReference>
<dbReference type="PANTHER" id="PTHR33420:SF10">
    <property type="entry name" value="FIMBRIAE MAJOR SUBUNIT"/>
    <property type="match status" value="1"/>
</dbReference>
<organism evidence="3 4">
    <name type="scientific">Enterobacillus tribolii</name>
    <dbReference type="NCBI Taxonomy" id="1487935"/>
    <lineage>
        <taxon>Bacteria</taxon>
        <taxon>Pseudomonadati</taxon>
        <taxon>Pseudomonadota</taxon>
        <taxon>Gammaproteobacteria</taxon>
        <taxon>Enterobacterales</taxon>
        <taxon>Hafniaceae</taxon>
        <taxon>Enterobacillus</taxon>
    </lineage>
</organism>
<dbReference type="Gene3D" id="2.60.40.1090">
    <property type="entry name" value="Fimbrial-type adhesion domain"/>
    <property type="match status" value="1"/>
</dbReference>
<feature type="chain" id="PRO_5016877538" evidence="1">
    <location>
        <begin position="32"/>
        <end position="195"/>
    </location>
</feature>
<comment type="caution">
    <text evidence="3">The sequence shown here is derived from an EMBL/GenBank/DDBJ whole genome shotgun (WGS) entry which is preliminary data.</text>
</comment>
<dbReference type="AlphaFoldDB" id="A0A370R2C1"/>
<evidence type="ECO:0000313" key="3">
    <source>
        <dbReference type="EMBL" id="RDK96054.1"/>
    </source>
</evidence>